<dbReference type="InterPro" id="IPR036291">
    <property type="entry name" value="NAD(P)-bd_dom_sf"/>
</dbReference>
<dbReference type="PIRSF" id="PIRSF000188">
    <property type="entry name" value="Phe_leu_dh"/>
    <property type="match status" value="1"/>
</dbReference>
<reference evidence="13 14" key="1">
    <citation type="submission" date="2022-10" db="EMBL/GenBank/DDBJ databases">
        <title>The complete genomes of actinobacterial strains from the NBC collection.</title>
        <authorList>
            <person name="Joergensen T.S."/>
            <person name="Alvarez Arevalo M."/>
            <person name="Sterndorff E.B."/>
            <person name="Faurdal D."/>
            <person name="Vuksanovic O."/>
            <person name="Mourched A.-S."/>
            <person name="Charusanti P."/>
            <person name="Shaw S."/>
            <person name="Blin K."/>
            <person name="Weber T."/>
        </authorList>
    </citation>
    <scope>NUCLEOTIDE SEQUENCE [LARGE SCALE GENOMIC DNA]</scope>
    <source>
        <strain evidence="13 14">NBC_00017</strain>
    </source>
</reference>
<protein>
    <recommendedName>
        <fullName evidence="6">Valine dehydrogenase</fullName>
        <ecNumber evidence="5">1.4.1.23</ecNumber>
    </recommendedName>
</protein>
<proteinExistence type="inferred from homology"/>
<dbReference type="PANTHER" id="PTHR42722:SF1">
    <property type="entry name" value="VALINE DEHYDROGENASE"/>
    <property type="match status" value="1"/>
</dbReference>
<evidence type="ECO:0000256" key="9">
    <source>
        <dbReference type="ARBA" id="ARBA00023027"/>
    </source>
</evidence>
<evidence type="ECO:0000259" key="12">
    <source>
        <dbReference type="SMART" id="SM00839"/>
    </source>
</evidence>
<dbReference type="InterPro" id="IPR006096">
    <property type="entry name" value="Glu/Leu/Phe/Val/Trp_DH_C"/>
</dbReference>
<dbReference type="Gene3D" id="3.40.50.10860">
    <property type="entry name" value="Leucine Dehydrogenase, chain A, domain 1"/>
    <property type="match status" value="1"/>
</dbReference>
<dbReference type="EC" id="1.4.1.23" evidence="5"/>
<dbReference type="Proteomes" id="UP001621512">
    <property type="component" value="Chromosome"/>
</dbReference>
<dbReference type="InterPro" id="IPR046346">
    <property type="entry name" value="Aminoacid_DH-like_N_sf"/>
</dbReference>
<dbReference type="InterPro" id="IPR006097">
    <property type="entry name" value="Glu/Leu/Phe/Val/Trp_DH_dimer"/>
</dbReference>
<keyword evidence="7" id="KW-0101">Branched-chain amino acid catabolism</keyword>
<keyword evidence="9" id="KW-0520">NAD</keyword>
<evidence type="ECO:0000256" key="1">
    <source>
        <dbReference type="ARBA" id="ARBA00004496"/>
    </source>
</evidence>
<evidence type="ECO:0000256" key="2">
    <source>
        <dbReference type="ARBA" id="ARBA00005109"/>
    </source>
</evidence>
<dbReference type="InterPro" id="IPR006095">
    <property type="entry name" value="Glu/Leu/Phe/Val/Trp_DH"/>
</dbReference>
<dbReference type="InterPro" id="IPR016211">
    <property type="entry name" value="Glu/Phe/Leu/Val/Trp_DH_bac/arc"/>
</dbReference>
<evidence type="ECO:0000256" key="8">
    <source>
        <dbReference type="ARBA" id="ARBA00023002"/>
    </source>
</evidence>
<comment type="pathway">
    <text evidence="2">Amino-acid degradation; L-valine degradation.</text>
</comment>
<comment type="similarity">
    <text evidence="3 11">Belongs to the Glu/Leu/Phe/Val dehydrogenases family.</text>
</comment>
<evidence type="ECO:0000256" key="5">
    <source>
        <dbReference type="ARBA" id="ARBA00012136"/>
    </source>
</evidence>
<gene>
    <name evidence="13" type="ORF">OHU35_41180</name>
</gene>
<dbReference type="EMBL" id="CP108341">
    <property type="protein sequence ID" value="WTW32107.1"/>
    <property type="molecule type" value="Genomic_DNA"/>
</dbReference>
<evidence type="ECO:0000256" key="3">
    <source>
        <dbReference type="ARBA" id="ARBA00006382"/>
    </source>
</evidence>
<dbReference type="Pfam" id="PF02812">
    <property type="entry name" value="ELFV_dehydrog_N"/>
    <property type="match status" value="1"/>
</dbReference>
<accession>A0ABZ1MY84</accession>
<feature type="domain" description="Glutamate/phenylalanine/leucine/valine/L-tryptophan dehydrogenase C-terminal" evidence="12">
    <location>
        <begin position="148"/>
        <end position="353"/>
    </location>
</feature>
<dbReference type="SUPFAM" id="SSF53223">
    <property type="entry name" value="Aminoacid dehydrogenase-like, N-terminal domain"/>
    <property type="match status" value="1"/>
</dbReference>
<dbReference type="Gene3D" id="3.40.50.720">
    <property type="entry name" value="NAD(P)-binding Rossmann-like Domain"/>
    <property type="match status" value="1"/>
</dbReference>
<sequence length="354" mass="36767">MSAAALEATLDHEQVVVRSGRRTGLPVMIAVHSTRLGPAVGGVRIARYASPADAFVDCLRLSRGMTYKAAAVGNGTGGGKAVVPLLPSGPQQLDEALRDGLLMDLAEVVHELDGAYHVAPDVGSSTADMLRIRRRTPYVGGYSTTENGLGATTFGTAAGVEHAMLATAEHLWGTADLHGRDVVVVGFGAVGQELTRRLVAAGAKVRATDIDLTRRPAAETAGAQWVELDGAYTLETQILAPCALGGVFTSELAAALRCRAVVGSANNQLATDEVAADLAKAGIVWAPDFVANAGGVMYGTGVELHHLSPEQSRDRLKSIQSTTAEILRQSDEEATTTLAAANRIAERALAAAGR</sequence>
<evidence type="ECO:0000256" key="10">
    <source>
        <dbReference type="ARBA" id="ARBA00048547"/>
    </source>
</evidence>
<evidence type="ECO:0000313" key="14">
    <source>
        <dbReference type="Proteomes" id="UP001621512"/>
    </source>
</evidence>
<dbReference type="Pfam" id="PF00208">
    <property type="entry name" value="ELFV_dehydrog"/>
    <property type="match status" value="1"/>
</dbReference>
<name>A0ABZ1MY84_STREF</name>
<comment type="subunit">
    <text evidence="4">Homodimer.</text>
</comment>
<dbReference type="SUPFAM" id="SSF51735">
    <property type="entry name" value="NAD(P)-binding Rossmann-fold domains"/>
    <property type="match status" value="1"/>
</dbReference>
<evidence type="ECO:0000256" key="7">
    <source>
        <dbReference type="ARBA" id="ARBA00022456"/>
    </source>
</evidence>
<evidence type="ECO:0000256" key="4">
    <source>
        <dbReference type="ARBA" id="ARBA00011738"/>
    </source>
</evidence>
<dbReference type="RefSeq" id="WP_405509099.1">
    <property type="nucleotide sequence ID" value="NZ_CP108341.1"/>
</dbReference>
<evidence type="ECO:0000256" key="6">
    <source>
        <dbReference type="ARBA" id="ARBA00017332"/>
    </source>
</evidence>
<evidence type="ECO:0000313" key="13">
    <source>
        <dbReference type="EMBL" id="WTW32107.1"/>
    </source>
</evidence>
<keyword evidence="14" id="KW-1185">Reference proteome</keyword>
<dbReference type="SMART" id="SM00839">
    <property type="entry name" value="ELFV_dehydrog"/>
    <property type="match status" value="1"/>
</dbReference>
<organism evidence="13 14">
    <name type="scientific">Streptomyces purpurascens</name>
    <dbReference type="NCBI Taxonomy" id="1924"/>
    <lineage>
        <taxon>Bacteria</taxon>
        <taxon>Bacillati</taxon>
        <taxon>Actinomycetota</taxon>
        <taxon>Actinomycetes</taxon>
        <taxon>Kitasatosporales</taxon>
        <taxon>Streptomycetaceae</taxon>
        <taxon>Streptomyces</taxon>
    </lineage>
</organism>
<dbReference type="PRINTS" id="PR00082">
    <property type="entry name" value="GLFDHDRGNASE"/>
</dbReference>
<keyword evidence="8 11" id="KW-0560">Oxidoreductase</keyword>
<comment type="subcellular location">
    <subcellularLocation>
        <location evidence="1">Cytoplasm</location>
    </subcellularLocation>
</comment>
<comment type="catalytic activity">
    <reaction evidence="10">
        <text>L-valine + NAD(+) + H2O = 3-methyl-2-oxobutanoate + NH4(+) + NADH + H(+)</text>
        <dbReference type="Rhea" id="RHEA:30763"/>
        <dbReference type="ChEBI" id="CHEBI:11851"/>
        <dbReference type="ChEBI" id="CHEBI:15377"/>
        <dbReference type="ChEBI" id="CHEBI:15378"/>
        <dbReference type="ChEBI" id="CHEBI:28938"/>
        <dbReference type="ChEBI" id="CHEBI:57540"/>
        <dbReference type="ChEBI" id="CHEBI:57762"/>
        <dbReference type="ChEBI" id="CHEBI:57945"/>
        <dbReference type="EC" id="1.4.1.23"/>
    </reaction>
</comment>
<dbReference type="PANTHER" id="PTHR42722">
    <property type="entry name" value="LEUCINE DEHYDROGENASE"/>
    <property type="match status" value="1"/>
</dbReference>
<evidence type="ECO:0000256" key="11">
    <source>
        <dbReference type="RuleBase" id="RU004417"/>
    </source>
</evidence>